<evidence type="ECO:0000256" key="2">
    <source>
        <dbReference type="SAM" id="Phobius"/>
    </source>
</evidence>
<dbReference type="PANTHER" id="PTHR35335">
    <property type="entry name" value="UPF0716 PROTEIN FXSA"/>
    <property type="match status" value="1"/>
</dbReference>
<dbReference type="RefSeq" id="WP_097154260.1">
    <property type="nucleotide sequence ID" value="NZ_OBEL01000003.1"/>
</dbReference>
<dbReference type="NCBIfam" id="NF008528">
    <property type="entry name" value="PRK11463.1-2"/>
    <property type="match status" value="1"/>
</dbReference>
<keyword evidence="2" id="KW-0472">Membrane</keyword>
<dbReference type="InterPro" id="IPR007313">
    <property type="entry name" value="FxsA"/>
</dbReference>
<evidence type="ECO:0000313" key="4">
    <source>
        <dbReference type="Proteomes" id="UP000219439"/>
    </source>
</evidence>
<dbReference type="EMBL" id="OBEL01000003">
    <property type="protein sequence ID" value="SNZ19898.1"/>
    <property type="molecule type" value="Genomic_DNA"/>
</dbReference>
<organism evidence="3 4">
    <name type="scientific">Cohaesibacter gelatinilyticus</name>
    <dbReference type="NCBI Taxonomy" id="372072"/>
    <lineage>
        <taxon>Bacteria</taxon>
        <taxon>Pseudomonadati</taxon>
        <taxon>Pseudomonadota</taxon>
        <taxon>Alphaproteobacteria</taxon>
        <taxon>Hyphomicrobiales</taxon>
        <taxon>Cohaesibacteraceae</taxon>
    </lineage>
</organism>
<accession>A0A285PEN0</accession>
<dbReference type="OrthoDB" id="9792788at2"/>
<keyword evidence="2" id="KW-1133">Transmembrane helix</keyword>
<dbReference type="Proteomes" id="UP000219439">
    <property type="component" value="Unassembled WGS sequence"/>
</dbReference>
<feature type="transmembrane region" description="Helical" evidence="2">
    <location>
        <begin position="75"/>
        <end position="95"/>
    </location>
</feature>
<reference evidence="3 4" key="1">
    <citation type="submission" date="2017-09" db="EMBL/GenBank/DDBJ databases">
        <authorList>
            <person name="Ehlers B."/>
            <person name="Leendertz F.H."/>
        </authorList>
    </citation>
    <scope>NUCLEOTIDE SEQUENCE [LARGE SCALE GENOMIC DNA]</scope>
    <source>
        <strain evidence="3 4">DSM 18289</strain>
    </source>
</reference>
<keyword evidence="4" id="KW-1185">Reference proteome</keyword>
<feature type="transmembrane region" description="Helical" evidence="2">
    <location>
        <begin position="7"/>
        <end position="27"/>
    </location>
</feature>
<evidence type="ECO:0000313" key="3">
    <source>
        <dbReference type="EMBL" id="SNZ19898.1"/>
    </source>
</evidence>
<sequence>MQRSIFPFVPFLLLIVPILEIGVFILIGGQIGVAFTLLGIVLTALIGSILLRKQGLALLGQVQSEFNQGKVPGKALAHGVMLLVAGLLLLTPGFVTDSLGFLLFVPPVRDGIWSFFASRMTVQSFGAGGSGFEQKSGAQFYHSEQYYEYQNQNARDDRSSDPSIIDLDDADFDEVSNKPGLRSPDGSSPWSDSNKKE</sequence>
<keyword evidence="2" id="KW-0812">Transmembrane</keyword>
<proteinExistence type="predicted"/>
<feature type="compositionally biased region" description="Polar residues" evidence="1">
    <location>
        <begin position="185"/>
        <end position="197"/>
    </location>
</feature>
<dbReference type="PANTHER" id="PTHR35335:SF1">
    <property type="entry name" value="UPF0716 PROTEIN FXSA"/>
    <property type="match status" value="1"/>
</dbReference>
<protein>
    <submittedName>
        <fullName evidence="3">Protein affecting phage T7 exclusion by the F plasmid, UPF0716 family</fullName>
    </submittedName>
</protein>
<dbReference type="GO" id="GO:0016020">
    <property type="term" value="C:membrane"/>
    <property type="evidence" value="ECO:0007669"/>
    <property type="project" value="InterPro"/>
</dbReference>
<name>A0A285PEN0_9HYPH</name>
<feature type="region of interest" description="Disordered" evidence="1">
    <location>
        <begin position="151"/>
        <end position="197"/>
    </location>
</feature>
<dbReference type="Pfam" id="PF04186">
    <property type="entry name" value="FxsA"/>
    <property type="match status" value="1"/>
</dbReference>
<dbReference type="AlphaFoldDB" id="A0A285PEN0"/>
<evidence type="ECO:0000256" key="1">
    <source>
        <dbReference type="SAM" id="MobiDB-lite"/>
    </source>
</evidence>
<gene>
    <name evidence="3" type="ORF">SAMN06265368_2994</name>
</gene>
<feature type="transmembrane region" description="Helical" evidence="2">
    <location>
        <begin position="33"/>
        <end position="51"/>
    </location>
</feature>